<feature type="domain" description="Retrotransposon Copia-like N-terminal" evidence="2">
    <location>
        <begin position="22"/>
        <end position="68"/>
    </location>
</feature>
<evidence type="ECO:0000313" key="4">
    <source>
        <dbReference type="Proteomes" id="UP000634136"/>
    </source>
</evidence>
<dbReference type="PANTHER" id="PTHR37610">
    <property type="entry name" value="CCHC-TYPE DOMAIN-CONTAINING PROTEIN"/>
    <property type="match status" value="1"/>
</dbReference>
<gene>
    <name evidence="3" type="ORF">G2W53_036578</name>
</gene>
<organism evidence="3 4">
    <name type="scientific">Senna tora</name>
    <dbReference type="NCBI Taxonomy" id="362788"/>
    <lineage>
        <taxon>Eukaryota</taxon>
        <taxon>Viridiplantae</taxon>
        <taxon>Streptophyta</taxon>
        <taxon>Embryophyta</taxon>
        <taxon>Tracheophyta</taxon>
        <taxon>Spermatophyta</taxon>
        <taxon>Magnoliopsida</taxon>
        <taxon>eudicotyledons</taxon>
        <taxon>Gunneridae</taxon>
        <taxon>Pentapetalae</taxon>
        <taxon>rosids</taxon>
        <taxon>fabids</taxon>
        <taxon>Fabales</taxon>
        <taxon>Fabaceae</taxon>
        <taxon>Caesalpinioideae</taxon>
        <taxon>Cassia clade</taxon>
        <taxon>Senna</taxon>
    </lineage>
</organism>
<proteinExistence type="predicted"/>
<evidence type="ECO:0000259" key="2">
    <source>
        <dbReference type="Pfam" id="PF14244"/>
    </source>
</evidence>
<keyword evidence="4" id="KW-1185">Reference proteome</keyword>
<feature type="compositionally biased region" description="Acidic residues" evidence="1">
    <location>
        <begin position="309"/>
        <end position="319"/>
    </location>
</feature>
<sequence>MSTYSGAVSGTKNDACPWSLSGSDQPGMALVTSHLVGSNFISWSLAIKTALEAKDKLGFIDGTIKEPKDESEFKKWKPVDSMVKSWVRNSMSKDLAESFMFCRTSRELWKELEERYGVKSGPKFYQLQQDLASLRQGGDSVTSYYNKIHRFWDEIHRLRPVPRCICGKCGCEFNKKLDALETDTRLLIGYPEWFKELREQRKKSGKKNVAAAVTTDTPIDSISDKGTTDYAGVMAALQELTKIVKGKTEQQHVNFANLGEFADAASGKQDSMNMPPMIAEAEDTMQDKDESIEDLNTSEGVIEAFTELQNEEMDPQSDEDSQRDNKQAMRHPLSIRKFVNLLSAANNALHASISSDLSYNLLGLTGPTSLG</sequence>
<dbReference type="InterPro" id="IPR029472">
    <property type="entry name" value="Copia-like_N"/>
</dbReference>
<feature type="region of interest" description="Disordered" evidence="1">
    <location>
        <begin position="308"/>
        <end position="328"/>
    </location>
</feature>
<reference evidence="3" key="1">
    <citation type="submission" date="2020-09" db="EMBL/GenBank/DDBJ databases">
        <title>Genome-Enabled Discovery of Anthraquinone Biosynthesis in Senna tora.</title>
        <authorList>
            <person name="Kang S.-H."/>
            <person name="Pandey R.P."/>
            <person name="Lee C.-M."/>
            <person name="Sim J.-S."/>
            <person name="Jeong J.-T."/>
            <person name="Choi B.-S."/>
            <person name="Jung M."/>
            <person name="Ginzburg D."/>
            <person name="Zhao K."/>
            <person name="Won S.Y."/>
            <person name="Oh T.-J."/>
            <person name="Yu Y."/>
            <person name="Kim N.-H."/>
            <person name="Lee O.R."/>
            <person name="Lee T.-H."/>
            <person name="Bashyal P."/>
            <person name="Kim T.-S."/>
            <person name="Lee W.-H."/>
            <person name="Kawkins C."/>
            <person name="Kim C.-K."/>
            <person name="Kim J.S."/>
            <person name="Ahn B.O."/>
            <person name="Rhee S.Y."/>
            <person name="Sohng J.K."/>
        </authorList>
    </citation>
    <scope>NUCLEOTIDE SEQUENCE</scope>
    <source>
        <tissue evidence="3">Leaf</tissue>
    </source>
</reference>
<protein>
    <recommendedName>
        <fullName evidence="2">Retrotransposon Copia-like N-terminal domain-containing protein</fullName>
    </recommendedName>
</protein>
<dbReference type="AlphaFoldDB" id="A0A834SW69"/>
<dbReference type="Proteomes" id="UP000634136">
    <property type="component" value="Unassembled WGS sequence"/>
</dbReference>
<dbReference type="EMBL" id="JAAIUW010000011">
    <property type="protein sequence ID" value="KAF7809835.1"/>
    <property type="molecule type" value="Genomic_DNA"/>
</dbReference>
<accession>A0A834SW69</accession>
<comment type="caution">
    <text evidence="3">The sequence shown here is derived from an EMBL/GenBank/DDBJ whole genome shotgun (WGS) entry which is preliminary data.</text>
</comment>
<evidence type="ECO:0000256" key="1">
    <source>
        <dbReference type="SAM" id="MobiDB-lite"/>
    </source>
</evidence>
<name>A0A834SW69_9FABA</name>
<dbReference type="PANTHER" id="PTHR37610:SF40">
    <property type="entry name" value="OS01G0909600 PROTEIN"/>
    <property type="match status" value="1"/>
</dbReference>
<evidence type="ECO:0000313" key="3">
    <source>
        <dbReference type="EMBL" id="KAF7809835.1"/>
    </source>
</evidence>
<dbReference type="OrthoDB" id="1750137at2759"/>
<dbReference type="Pfam" id="PF14244">
    <property type="entry name" value="Retrotran_gag_3"/>
    <property type="match status" value="1"/>
</dbReference>